<reference evidence="1 2" key="1">
    <citation type="submission" date="2015-08" db="EMBL/GenBank/DDBJ databases">
        <title>Next Generation Sequencing and Analysis of the Genome of Puccinia sorghi L Schw, the Causal Agent of Maize Common Rust.</title>
        <authorList>
            <person name="Rochi L."/>
            <person name="Burguener G."/>
            <person name="Darino M."/>
            <person name="Turjanski A."/>
            <person name="Kreff E."/>
            <person name="Dieguez M.J."/>
            <person name="Sacco F."/>
        </authorList>
    </citation>
    <scope>NUCLEOTIDE SEQUENCE [LARGE SCALE GENOMIC DNA]</scope>
    <source>
        <strain evidence="1 2">RO10H11247</strain>
    </source>
</reference>
<dbReference type="EMBL" id="LAVV01009349">
    <property type="protein sequence ID" value="KNZ50740.1"/>
    <property type="molecule type" value="Genomic_DNA"/>
</dbReference>
<accession>A0A0L6USB1</accession>
<organism evidence="1 2">
    <name type="scientific">Puccinia sorghi</name>
    <dbReference type="NCBI Taxonomy" id="27349"/>
    <lineage>
        <taxon>Eukaryota</taxon>
        <taxon>Fungi</taxon>
        <taxon>Dikarya</taxon>
        <taxon>Basidiomycota</taxon>
        <taxon>Pucciniomycotina</taxon>
        <taxon>Pucciniomycetes</taxon>
        <taxon>Pucciniales</taxon>
        <taxon>Pucciniaceae</taxon>
        <taxon>Puccinia</taxon>
    </lineage>
</organism>
<dbReference type="AlphaFoldDB" id="A0A0L6USB1"/>
<dbReference type="Proteomes" id="UP000037035">
    <property type="component" value="Unassembled WGS sequence"/>
</dbReference>
<dbReference type="VEuPathDB" id="FungiDB:VP01_4262g1"/>
<gene>
    <name evidence="1" type="ORF">VP01_4262g1</name>
</gene>
<sequence>MYMIYYFQTIMRPDKMPLRKKQKEDKKEVRNHRTEVLCQSKGFASATEKALPLPEQRLCLCQSKGFASARAKGFASARAKGFASTRAKGFASARAKAFARENLHSGFQDRPSLMLCCTSCFEAHLTQSHYIKPKFLLPVHSNIVCCCCFFAYFYSAHFSQSSTSLLAHITPQSKNFSTSHHLTSTTIAINTDSYSQLGDKWKQFHILIFNPFFSMISFANVLCSLSLCPPFSFSDFSLNSINSSFLSINCCTQPFWKSTCIDPSGRGMEAIPQQKEACGCIQRETPKELYSEFLKLRYNITTYLSHLCRYLITHLIPLTISNEFSKLIFLLKKHSQLSSKIIIYYSNFSQH</sequence>
<evidence type="ECO:0000313" key="2">
    <source>
        <dbReference type="Proteomes" id="UP000037035"/>
    </source>
</evidence>
<evidence type="ECO:0000313" key="1">
    <source>
        <dbReference type="EMBL" id="KNZ50740.1"/>
    </source>
</evidence>
<protein>
    <submittedName>
        <fullName evidence="1">Uncharacterized protein</fullName>
    </submittedName>
</protein>
<name>A0A0L6USB1_9BASI</name>
<comment type="caution">
    <text evidence="1">The sequence shown here is derived from an EMBL/GenBank/DDBJ whole genome shotgun (WGS) entry which is preliminary data.</text>
</comment>
<keyword evidence="2" id="KW-1185">Reference proteome</keyword>
<proteinExistence type="predicted"/>